<evidence type="ECO:0000313" key="2">
    <source>
        <dbReference type="Proteomes" id="UP001280581"/>
    </source>
</evidence>
<accession>A0AAN6RHP6</accession>
<reference evidence="1 2" key="1">
    <citation type="submission" date="2021-02" db="EMBL/GenBank/DDBJ databases">
        <title>Genome assembly of Pseudopithomyces chartarum.</title>
        <authorList>
            <person name="Jauregui R."/>
            <person name="Singh J."/>
            <person name="Voisey C."/>
        </authorList>
    </citation>
    <scope>NUCLEOTIDE SEQUENCE [LARGE SCALE GENOMIC DNA]</scope>
    <source>
        <strain evidence="1 2">AGR01</strain>
    </source>
</reference>
<name>A0AAN6RHP6_9PLEO</name>
<evidence type="ECO:0000313" key="1">
    <source>
        <dbReference type="EMBL" id="KAK3209120.1"/>
    </source>
</evidence>
<organism evidence="1 2">
    <name type="scientific">Pseudopithomyces chartarum</name>
    <dbReference type="NCBI Taxonomy" id="1892770"/>
    <lineage>
        <taxon>Eukaryota</taxon>
        <taxon>Fungi</taxon>
        <taxon>Dikarya</taxon>
        <taxon>Ascomycota</taxon>
        <taxon>Pezizomycotina</taxon>
        <taxon>Dothideomycetes</taxon>
        <taxon>Pleosporomycetidae</taxon>
        <taxon>Pleosporales</taxon>
        <taxon>Massarineae</taxon>
        <taxon>Didymosphaeriaceae</taxon>
        <taxon>Pseudopithomyces</taxon>
    </lineage>
</organism>
<protein>
    <submittedName>
        <fullName evidence="1">Uncharacterized protein</fullName>
    </submittedName>
</protein>
<keyword evidence="2" id="KW-1185">Reference proteome</keyword>
<dbReference type="EMBL" id="WVTA01000006">
    <property type="protein sequence ID" value="KAK3209120.1"/>
    <property type="molecule type" value="Genomic_DNA"/>
</dbReference>
<feature type="non-terminal residue" evidence="1">
    <location>
        <position position="92"/>
    </location>
</feature>
<sequence>MNPSGYISADAPVSKTGQHWDPAGEYEFHDTIYTLTVYIPPRPPPKYLPAFLTREPLHVSHHHIIRPDDSTPNYDDFERRDLEDMGTKIVKV</sequence>
<dbReference type="AlphaFoldDB" id="A0AAN6RHP6"/>
<comment type="caution">
    <text evidence="1">The sequence shown here is derived from an EMBL/GenBank/DDBJ whole genome shotgun (WGS) entry which is preliminary data.</text>
</comment>
<gene>
    <name evidence="1" type="ORF">GRF29_69g833757</name>
</gene>
<dbReference type="Proteomes" id="UP001280581">
    <property type="component" value="Unassembled WGS sequence"/>
</dbReference>
<proteinExistence type="predicted"/>